<keyword evidence="3" id="KW-1185">Reference proteome</keyword>
<organism evidence="2 3">
    <name type="scientific">Halorubrum yunnanense</name>
    <dbReference type="NCBI Taxonomy" id="1526162"/>
    <lineage>
        <taxon>Archaea</taxon>
        <taxon>Methanobacteriati</taxon>
        <taxon>Methanobacteriota</taxon>
        <taxon>Stenosarchaea group</taxon>
        <taxon>Halobacteria</taxon>
        <taxon>Halobacteriales</taxon>
        <taxon>Haloferacaceae</taxon>
        <taxon>Halorubrum</taxon>
    </lineage>
</organism>
<dbReference type="EMBL" id="JBHSZZ010000071">
    <property type="protein sequence ID" value="MFC7188111.1"/>
    <property type="molecule type" value="Genomic_DNA"/>
</dbReference>
<evidence type="ECO:0000256" key="1">
    <source>
        <dbReference type="ARBA" id="ARBA00023172"/>
    </source>
</evidence>
<protein>
    <recommendedName>
        <fullName evidence="4">Site-specific integrase</fullName>
    </recommendedName>
</protein>
<proteinExistence type="predicted"/>
<dbReference type="Proteomes" id="UP001596390">
    <property type="component" value="Unassembled WGS sequence"/>
</dbReference>
<dbReference type="InterPro" id="IPR013762">
    <property type="entry name" value="Integrase-like_cat_sf"/>
</dbReference>
<dbReference type="SUPFAM" id="SSF56349">
    <property type="entry name" value="DNA breaking-rejoining enzymes"/>
    <property type="match status" value="1"/>
</dbReference>
<dbReference type="RefSeq" id="WP_267665561.1">
    <property type="nucleotide sequence ID" value="NZ_JAODIX010000071.1"/>
</dbReference>
<evidence type="ECO:0008006" key="4">
    <source>
        <dbReference type="Google" id="ProtNLM"/>
    </source>
</evidence>
<name>A0ABD5YJ33_9EURY</name>
<dbReference type="Gene3D" id="1.10.443.10">
    <property type="entry name" value="Intergrase catalytic core"/>
    <property type="match status" value="1"/>
</dbReference>
<keyword evidence="1" id="KW-0233">DNA recombination</keyword>
<dbReference type="GO" id="GO:0006310">
    <property type="term" value="P:DNA recombination"/>
    <property type="evidence" value="ECO:0007669"/>
    <property type="project" value="UniProtKB-KW"/>
</dbReference>
<evidence type="ECO:0000313" key="3">
    <source>
        <dbReference type="Proteomes" id="UP001596390"/>
    </source>
</evidence>
<dbReference type="AlphaFoldDB" id="A0ABD5YJ33"/>
<sequence length="231" mass="27003">MTELGDDTQAAMCYPSSRQYEQWKTRAEERGYDSVSRFIIDMVEAGSKQMDISVEDVALSHPSIKKWYPSLGTAAAVSDYENALYIPSREEREGNKSHRSRILPLDDEAKRVLIQFLQTRPSVDSQYLIVSERTYEPMDDSEHISAVWKDHFEAINRAPEFEDYRSIRSHYGRNFFTNYWKIQQDIPRELVQYMRGDKLGKSTSGEAIDDYLAAYYEDIRDLYLDCVFKLL</sequence>
<comment type="caution">
    <text evidence="2">The sequence shown here is derived from an EMBL/GenBank/DDBJ whole genome shotgun (WGS) entry which is preliminary data.</text>
</comment>
<dbReference type="InterPro" id="IPR011010">
    <property type="entry name" value="DNA_brk_join_enz"/>
</dbReference>
<gene>
    <name evidence="2" type="ORF">ACFQMK_14750</name>
</gene>
<evidence type="ECO:0000313" key="2">
    <source>
        <dbReference type="EMBL" id="MFC7188111.1"/>
    </source>
</evidence>
<accession>A0ABD5YJ33</accession>
<reference evidence="2 3" key="1">
    <citation type="journal article" date="2019" name="Int. J. Syst. Evol. Microbiol.">
        <title>The Global Catalogue of Microorganisms (GCM) 10K type strain sequencing project: providing services to taxonomists for standard genome sequencing and annotation.</title>
        <authorList>
            <consortium name="The Broad Institute Genomics Platform"/>
            <consortium name="The Broad Institute Genome Sequencing Center for Infectious Disease"/>
            <person name="Wu L."/>
            <person name="Ma J."/>
        </authorList>
    </citation>
    <scope>NUCLEOTIDE SEQUENCE [LARGE SCALE GENOMIC DNA]</scope>
    <source>
        <strain evidence="2 3">Q85</strain>
    </source>
</reference>